<keyword evidence="1" id="KW-0831">Ubiquinone biosynthesis</keyword>
<gene>
    <name evidence="1" type="primary">ubiJ</name>
    <name evidence="3" type="ORF">CWI69_10210</name>
</gene>
<evidence type="ECO:0000259" key="2">
    <source>
        <dbReference type="Pfam" id="PF02036"/>
    </source>
</evidence>
<dbReference type="SUPFAM" id="SSF55718">
    <property type="entry name" value="SCP-like"/>
    <property type="match status" value="1"/>
</dbReference>
<keyword evidence="1" id="KW-0963">Cytoplasm</keyword>
<evidence type="ECO:0000313" key="3">
    <source>
        <dbReference type="EMBL" id="RUO52004.1"/>
    </source>
</evidence>
<protein>
    <recommendedName>
        <fullName evidence="1">Ubiquinone biosynthesis accessory factor UbiJ</fullName>
    </recommendedName>
</protein>
<dbReference type="EMBL" id="PIPW01000003">
    <property type="protein sequence ID" value="RUO52004.1"/>
    <property type="molecule type" value="Genomic_DNA"/>
</dbReference>
<dbReference type="AlphaFoldDB" id="A0A432XTP8"/>
<dbReference type="Pfam" id="PF02036">
    <property type="entry name" value="SCP2"/>
    <property type="match status" value="1"/>
</dbReference>
<dbReference type="InterPro" id="IPR003033">
    <property type="entry name" value="SCP2_sterol-bd_dom"/>
</dbReference>
<dbReference type="InterPro" id="IPR038989">
    <property type="entry name" value="UbiJ"/>
</dbReference>
<dbReference type="InterPro" id="IPR036527">
    <property type="entry name" value="SCP2_sterol-bd_dom_sf"/>
</dbReference>
<comment type="subcellular location">
    <subcellularLocation>
        <location evidence="1">Cytoplasm</location>
    </subcellularLocation>
</comment>
<dbReference type="PANTHER" id="PTHR38693:SF1">
    <property type="entry name" value="UBIQUINONE BIOSYNTHESIS ACCESSORY FACTOR UBIJ"/>
    <property type="match status" value="1"/>
</dbReference>
<organism evidence="3 4">
    <name type="scientific">Pseudidiomarina halophila</name>
    <dbReference type="NCBI Taxonomy" id="1449799"/>
    <lineage>
        <taxon>Bacteria</taxon>
        <taxon>Pseudomonadati</taxon>
        <taxon>Pseudomonadota</taxon>
        <taxon>Gammaproteobacteria</taxon>
        <taxon>Alteromonadales</taxon>
        <taxon>Idiomarinaceae</taxon>
        <taxon>Pseudidiomarina</taxon>
    </lineage>
</organism>
<dbReference type="PANTHER" id="PTHR38693">
    <property type="entry name" value="UBIQUINONE BIOSYNTHESIS PROTEIN UBIJ"/>
    <property type="match status" value="1"/>
</dbReference>
<keyword evidence="4" id="KW-1185">Reference proteome</keyword>
<dbReference type="UniPathway" id="UPA00232"/>
<dbReference type="OrthoDB" id="5801225at2"/>
<proteinExistence type="inferred from homology"/>
<evidence type="ECO:0000313" key="4">
    <source>
        <dbReference type="Proteomes" id="UP000287198"/>
    </source>
</evidence>
<accession>A0A432XTP8</accession>
<evidence type="ECO:0000256" key="1">
    <source>
        <dbReference type="HAMAP-Rule" id="MF_02215"/>
    </source>
</evidence>
<name>A0A432XTP8_9GAMM</name>
<dbReference type="GO" id="GO:0006744">
    <property type="term" value="P:ubiquinone biosynthetic process"/>
    <property type="evidence" value="ECO:0007669"/>
    <property type="project" value="UniProtKB-UniRule"/>
</dbReference>
<sequence>MMLWTVLPTQLVESFANHILHLDGQTPQRLQKLEGRRLRLSLKELGKPLTLGVTAQGVMLSWVDDSIVDCHIVTEIAVLPELRDSANITRLIKADKLDIEGDPMLAQQLSKLLTDLDIDWPEQLSQRLGDVPAQLLVNAFRRGRKRAERFQADSQQWVRDALVEEQHLLPARERFIQFQQDMQALRAQVDKLERHLKEQQG</sequence>
<comment type="function">
    <text evidence="1">Required for ubiquinone (coenzyme Q) biosynthesis. Binds hydrophobic ubiquinone biosynthetic intermediates via its SCP2 domain and is essential for the stability of the Ubi complex. May constitute a docking platform where Ubi enzymes assemble and access their SCP2-bound polyprenyl substrates.</text>
</comment>
<dbReference type="Proteomes" id="UP000287198">
    <property type="component" value="Unassembled WGS sequence"/>
</dbReference>
<feature type="domain" description="SCP2" evidence="2">
    <location>
        <begin position="17"/>
        <end position="113"/>
    </location>
</feature>
<dbReference type="HAMAP" id="MF_02215">
    <property type="entry name" value="UbiJ"/>
    <property type="match status" value="1"/>
</dbReference>
<dbReference type="GO" id="GO:0005737">
    <property type="term" value="C:cytoplasm"/>
    <property type="evidence" value="ECO:0007669"/>
    <property type="project" value="UniProtKB-SubCell"/>
</dbReference>
<comment type="caution">
    <text evidence="3">The sequence shown here is derived from an EMBL/GenBank/DDBJ whole genome shotgun (WGS) entry which is preliminary data.</text>
</comment>
<comment type="pathway">
    <text evidence="1">Cofactor biosynthesis; ubiquinone biosynthesis.</text>
</comment>
<comment type="similarity">
    <text evidence="1">Belongs to the UbiJ family.</text>
</comment>
<reference evidence="4" key="1">
    <citation type="journal article" date="2018" name="Front. Microbiol.">
        <title>Genome-Based Analysis Reveals the Taxonomy and Diversity of the Family Idiomarinaceae.</title>
        <authorList>
            <person name="Liu Y."/>
            <person name="Lai Q."/>
            <person name="Shao Z."/>
        </authorList>
    </citation>
    <scope>NUCLEOTIDE SEQUENCE [LARGE SCALE GENOMIC DNA]</scope>
    <source>
        <strain evidence="4">BH195</strain>
    </source>
</reference>